<protein>
    <submittedName>
        <fullName evidence="2">Uncharacterized protein</fullName>
    </submittedName>
</protein>
<dbReference type="Proteomes" id="UP000017836">
    <property type="component" value="Unassembled WGS sequence"/>
</dbReference>
<organism evidence="2 3">
    <name type="scientific">Amborella trichopoda</name>
    <dbReference type="NCBI Taxonomy" id="13333"/>
    <lineage>
        <taxon>Eukaryota</taxon>
        <taxon>Viridiplantae</taxon>
        <taxon>Streptophyta</taxon>
        <taxon>Embryophyta</taxon>
        <taxon>Tracheophyta</taxon>
        <taxon>Spermatophyta</taxon>
        <taxon>Magnoliopsida</taxon>
        <taxon>Amborellales</taxon>
        <taxon>Amborellaceae</taxon>
        <taxon>Amborella</taxon>
    </lineage>
</organism>
<sequence length="125" mass="14502">MDCEWVAEQAREELQKLESDHPNRFGFLKKEFQALLTQANPPASSATTAVSSNRKRKAIDKDYCYNGDNSNVRKCKHKKRKKEEKEEERSRGRDSADSAIERAQACLNKLRQFKDFIKNHSRTAL</sequence>
<dbReference type="OMA" id="AQYPNQH"/>
<name>W1PHE5_AMBTC</name>
<reference evidence="3" key="1">
    <citation type="journal article" date="2013" name="Science">
        <title>The Amborella genome and the evolution of flowering plants.</title>
        <authorList>
            <consortium name="Amborella Genome Project"/>
        </authorList>
    </citation>
    <scope>NUCLEOTIDE SEQUENCE [LARGE SCALE GENOMIC DNA]</scope>
</reference>
<evidence type="ECO:0000313" key="3">
    <source>
        <dbReference type="Proteomes" id="UP000017836"/>
    </source>
</evidence>
<gene>
    <name evidence="2" type="ORF">AMTR_s00029p00056190</name>
</gene>
<dbReference type="eggNOG" id="ENOG502S9BJ">
    <property type="taxonomic scope" value="Eukaryota"/>
</dbReference>
<feature type="compositionally biased region" description="Basic and acidic residues" evidence="1">
    <location>
        <begin position="83"/>
        <end position="100"/>
    </location>
</feature>
<accession>W1PHE5</accession>
<dbReference type="AlphaFoldDB" id="W1PHE5"/>
<feature type="compositionally biased region" description="Basic residues" evidence="1">
    <location>
        <begin position="73"/>
        <end position="82"/>
    </location>
</feature>
<feature type="region of interest" description="Disordered" evidence="1">
    <location>
        <begin position="61"/>
        <end position="100"/>
    </location>
</feature>
<evidence type="ECO:0000256" key="1">
    <source>
        <dbReference type="SAM" id="MobiDB-lite"/>
    </source>
</evidence>
<dbReference type="EMBL" id="KI392980">
    <property type="protein sequence ID" value="ERN09417.1"/>
    <property type="molecule type" value="Genomic_DNA"/>
</dbReference>
<dbReference type="Gramene" id="ERN09417">
    <property type="protein sequence ID" value="ERN09417"/>
    <property type="gene ID" value="AMTR_s00029p00056190"/>
</dbReference>
<keyword evidence="3" id="KW-1185">Reference proteome</keyword>
<evidence type="ECO:0000313" key="2">
    <source>
        <dbReference type="EMBL" id="ERN09417.1"/>
    </source>
</evidence>
<proteinExistence type="predicted"/>
<dbReference type="HOGENOM" id="CLU_1848121_0_0_1"/>